<dbReference type="EC" id="2.1.1.-" evidence="2"/>
<feature type="domain" description="Methyltransferase" evidence="1">
    <location>
        <begin position="35"/>
        <end position="127"/>
    </location>
</feature>
<gene>
    <name evidence="2" type="ORF">MGWOODY_Mmi2176</name>
</gene>
<dbReference type="EMBL" id="FAXC01000396">
    <property type="protein sequence ID" value="CUV10312.1"/>
    <property type="molecule type" value="Genomic_DNA"/>
</dbReference>
<sequence>MDIYSKPELYDAIHRHYSRDSELITSIAKRAGNPVLELAAGTGRLAQLIVDLGYNYTGLDLSGEFIDVARAKYGKRTTFVVGDMQQFHLSKQFNFIFIGFNSFLHNLTDQEANRCLNCVRNHLTKDGLFLVSIFIPDPSFLYRETGKLYPATSLFEYDGSRCRIMETNEFDDETQVNQLTWRLERDGQLAPEEYCYNMRMIYPHSMDILLSEAGLIIKEKLGNYDGTPMDEESGMQIYVCSKN</sequence>
<dbReference type="SUPFAM" id="SSF53335">
    <property type="entry name" value="S-adenosyl-L-methionine-dependent methyltransferases"/>
    <property type="match status" value="1"/>
</dbReference>
<dbReference type="InterPro" id="IPR041698">
    <property type="entry name" value="Methyltransf_25"/>
</dbReference>
<dbReference type="Gene3D" id="3.40.50.150">
    <property type="entry name" value="Vaccinia Virus protein VP39"/>
    <property type="match status" value="1"/>
</dbReference>
<accession>A0A160VIE9</accession>
<organism evidence="2">
    <name type="scientific">hydrothermal vent metagenome</name>
    <dbReference type="NCBI Taxonomy" id="652676"/>
    <lineage>
        <taxon>unclassified sequences</taxon>
        <taxon>metagenomes</taxon>
        <taxon>ecological metagenomes</taxon>
    </lineage>
</organism>
<proteinExistence type="predicted"/>
<keyword evidence="2" id="KW-0808">Transferase</keyword>
<dbReference type="GO" id="GO:0008168">
    <property type="term" value="F:methyltransferase activity"/>
    <property type="evidence" value="ECO:0007669"/>
    <property type="project" value="UniProtKB-KW"/>
</dbReference>
<name>A0A160VIE9_9ZZZZ</name>
<dbReference type="Gene3D" id="2.20.130.10">
    <property type="entry name" value="CAC2371-like domains"/>
    <property type="match status" value="1"/>
</dbReference>
<keyword evidence="2" id="KW-0489">Methyltransferase</keyword>
<dbReference type="InterPro" id="IPR029063">
    <property type="entry name" value="SAM-dependent_MTases_sf"/>
</dbReference>
<dbReference type="CDD" id="cd02440">
    <property type="entry name" value="AdoMet_MTases"/>
    <property type="match status" value="1"/>
</dbReference>
<protein>
    <submittedName>
        <fullName evidence="2">Methyltransferase</fullName>
        <ecNumber evidence="2">2.1.1.-</ecNumber>
    </submittedName>
</protein>
<reference evidence="2" key="1">
    <citation type="submission" date="2015-10" db="EMBL/GenBank/DDBJ databases">
        <authorList>
            <person name="Gilbert D.G."/>
        </authorList>
    </citation>
    <scope>NUCLEOTIDE SEQUENCE</scope>
</reference>
<dbReference type="Pfam" id="PF13649">
    <property type="entry name" value="Methyltransf_25"/>
    <property type="match status" value="1"/>
</dbReference>
<evidence type="ECO:0000313" key="2">
    <source>
        <dbReference type="EMBL" id="CUV10312.1"/>
    </source>
</evidence>
<dbReference type="GO" id="GO:0032259">
    <property type="term" value="P:methylation"/>
    <property type="evidence" value="ECO:0007669"/>
    <property type="project" value="UniProtKB-KW"/>
</dbReference>
<dbReference type="AlphaFoldDB" id="A0A160VIE9"/>
<evidence type="ECO:0000259" key="1">
    <source>
        <dbReference type="Pfam" id="PF13649"/>
    </source>
</evidence>